<proteinExistence type="predicted"/>
<comment type="caution">
    <text evidence="1">The sequence shown here is derived from an EMBL/GenBank/DDBJ whole genome shotgun (WGS) entry which is preliminary data.</text>
</comment>
<keyword evidence="2" id="KW-1185">Reference proteome</keyword>
<gene>
    <name evidence="1" type="ORF">LCOR_03126.1</name>
</gene>
<protein>
    <submittedName>
        <fullName evidence="1">Uncharacterized protein</fullName>
    </submittedName>
</protein>
<evidence type="ECO:0000313" key="2">
    <source>
        <dbReference type="Proteomes" id="UP000027586"/>
    </source>
</evidence>
<name>A0A068RPC4_9FUNG</name>
<dbReference type="EMBL" id="CBTN010000010">
    <property type="protein sequence ID" value="CDH51535.1"/>
    <property type="molecule type" value="Genomic_DNA"/>
</dbReference>
<organism evidence="1 2">
    <name type="scientific">Lichtheimia corymbifera JMRC:FSU:9682</name>
    <dbReference type="NCBI Taxonomy" id="1263082"/>
    <lineage>
        <taxon>Eukaryota</taxon>
        <taxon>Fungi</taxon>
        <taxon>Fungi incertae sedis</taxon>
        <taxon>Mucoromycota</taxon>
        <taxon>Mucoromycotina</taxon>
        <taxon>Mucoromycetes</taxon>
        <taxon>Mucorales</taxon>
        <taxon>Lichtheimiaceae</taxon>
        <taxon>Lichtheimia</taxon>
    </lineage>
</organism>
<reference evidence="1" key="1">
    <citation type="submission" date="2013-08" db="EMBL/GenBank/DDBJ databases">
        <title>Gene expansion shapes genome architecture in the human pathogen Lichtheimia corymbifera: an evolutionary genomics analysis in the ancient terrestrial Mucorales (Mucoromycotina).</title>
        <authorList>
            <person name="Schwartze V.U."/>
            <person name="Winter S."/>
            <person name="Shelest E."/>
            <person name="Marcet-Houben M."/>
            <person name="Horn F."/>
            <person name="Wehner S."/>
            <person name="Hoffmann K."/>
            <person name="Riege K."/>
            <person name="Sammeth M."/>
            <person name="Nowrousian M."/>
            <person name="Valiante V."/>
            <person name="Linde J."/>
            <person name="Jacobsen I.D."/>
            <person name="Marz M."/>
            <person name="Brakhage A.A."/>
            <person name="Gabaldon T."/>
            <person name="Bocker S."/>
            <person name="Voigt K."/>
        </authorList>
    </citation>
    <scope>NUCLEOTIDE SEQUENCE [LARGE SCALE GENOMIC DNA]</scope>
    <source>
        <strain evidence="1">FSU 9682</strain>
    </source>
</reference>
<dbReference type="AlphaFoldDB" id="A0A068RPC4"/>
<evidence type="ECO:0000313" key="1">
    <source>
        <dbReference type="EMBL" id="CDH51535.1"/>
    </source>
</evidence>
<accession>A0A068RPC4</accession>
<dbReference type="Proteomes" id="UP000027586">
    <property type="component" value="Unassembled WGS sequence"/>
</dbReference>
<sequence>MPFTTSRSRTGVLKRVQVLRSERGCHSDIVAASCSLLLPLYAWCQQTLRSQDVGSIDFCFDSTRLHHTMASVSSNQQQRSLVYVKGSWSGNATWGIISYWVRLPACVY</sequence>
<dbReference type="VEuPathDB" id="FungiDB:LCOR_03126.1"/>